<evidence type="ECO:0000313" key="1">
    <source>
        <dbReference type="EMBL" id="GAB1289008.1"/>
    </source>
</evidence>
<proteinExistence type="predicted"/>
<name>A0ABQ0EPP3_APOSI</name>
<dbReference type="EMBL" id="BAAFST010000004">
    <property type="protein sequence ID" value="GAB1289008.1"/>
    <property type="molecule type" value="Genomic_DNA"/>
</dbReference>
<comment type="caution">
    <text evidence="1">The sequence shown here is derived from an EMBL/GenBank/DDBJ whole genome shotgun (WGS) entry which is preliminary data.</text>
</comment>
<reference evidence="1 2" key="1">
    <citation type="submission" date="2024-08" db="EMBL/GenBank/DDBJ databases">
        <title>The draft genome of Apodemus speciosus.</title>
        <authorList>
            <person name="Nabeshima K."/>
            <person name="Suzuki S."/>
            <person name="Onuma M."/>
        </authorList>
    </citation>
    <scope>NUCLEOTIDE SEQUENCE [LARGE SCALE GENOMIC DNA]</scope>
    <source>
        <strain evidence="1">IB14-021</strain>
    </source>
</reference>
<dbReference type="Proteomes" id="UP001623349">
    <property type="component" value="Unassembled WGS sequence"/>
</dbReference>
<gene>
    <name evidence="1" type="ORF">APTSU1_000423800</name>
</gene>
<sequence>MEPAAKEADFSISAMEARFIMTACAVIIQRPAPFDRMKTSEEGDQKIDKTRLKGPEGLHLRFLEESEETACRALPIKLRTCEGAIYDLVYSWIAEKFHKRITLEASRILG</sequence>
<organism evidence="1 2">
    <name type="scientific">Apodemus speciosus</name>
    <name type="common">Large Japanese field mouse</name>
    <dbReference type="NCBI Taxonomy" id="105296"/>
    <lineage>
        <taxon>Eukaryota</taxon>
        <taxon>Metazoa</taxon>
        <taxon>Chordata</taxon>
        <taxon>Craniata</taxon>
        <taxon>Vertebrata</taxon>
        <taxon>Euteleostomi</taxon>
        <taxon>Mammalia</taxon>
        <taxon>Eutheria</taxon>
        <taxon>Euarchontoglires</taxon>
        <taxon>Glires</taxon>
        <taxon>Rodentia</taxon>
        <taxon>Myomorpha</taxon>
        <taxon>Muroidea</taxon>
        <taxon>Muridae</taxon>
        <taxon>Murinae</taxon>
        <taxon>Apodemus</taxon>
    </lineage>
</organism>
<keyword evidence="2" id="KW-1185">Reference proteome</keyword>
<evidence type="ECO:0000313" key="2">
    <source>
        <dbReference type="Proteomes" id="UP001623349"/>
    </source>
</evidence>
<protein>
    <submittedName>
        <fullName evidence="1">Uncharacterized protein</fullName>
    </submittedName>
</protein>
<accession>A0ABQ0EPP3</accession>